<accession>A0A5B0Q3K8</accession>
<reference evidence="1 2" key="1">
    <citation type="submission" date="2019-05" db="EMBL/GenBank/DDBJ databases">
        <title>Emergence of the Ug99 lineage of the wheat stem rust pathogen through somatic hybridization.</title>
        <authorList>
            <person name="Li F."/>
            <person name="Upadhyaya N.M."/>
            <person name="Sperschneider J."/>
            <person name="Matny O."/>
            <person name="Nguyen-Phuc H."/>
            <person name="Mago R."/>
            <person name="Raley C."/>
            <person name="Miller M.E."/>
            <person name="Silverstein K.A.T."/>
            <person name="Henningsen E."/>
            <person name="Hirsch C.D."/>
            <person name="Visser B."/>
            <person name="Pretorius Z.A."/>
            <person name="Steffenson B.J."/>
            <person name="Schwessinger B."/>
            <person name="Dodds P.N."/>
            <person name="Figueroa M."/>
        </authorList>
    </citation>
    <scope>NUCLEOTIDE SEQUENCE [LARGE SCALE GENOMIC DNA]</scope>
    <source>
        <strain evidence="1">21-0</strain>
    </source>
</reference>
<dbReference type="EMBL" id="VSWC01000029">
    <property type="protein sequence ID" value="KAA1107633.1"/>
    <property type="molecule type" value="Genomic_DNA"/>
</dbReference>
<gene>
    <name evidence="1" type="ORF">PGT21_020415</name>
</gene>
<proteinExistence type="predicted"/>
<keyword evidence="2" id="KW-1185">Reference proteome</keyword>
<protein>
    <submittedName>
        <fullName evidence="1">Uncharacterized protein</fullName>
    </submittedName>
</protein>
<organism evidence="1 2">
    <name type="scientific">Puccinia graminis f. sp. tritici</name>
    <dbReference type="NCBI Taxonomy" id="56615"/>
    <lineage>
        <taxon>Eukaryota</taxon>
        <taxon>Fungi</taxon>
        <taxon>Dikarya</taxon>
        <taxon>Basidiomycota</taxon>
        <taxon>Pucciniomycotina</taxon>
        <taxon>Pucciniomycetes</taxon>
        <taxon>Pucciniales</taxon>
        <taxon>Pucciniaceae</taxon>
        <taxon>Puccinia</taxon>
    </lineage>
</organism>
<comment type="caution">
    <text evidence="1">The sequence shown here is derived from an EMBL/GenBank/DDBJ whole genome shotgun (WGS) entry which is preliminary data.</text>
</comment>
<dbReference type="Proteomes" id="UP000324748">
    <property type="component" value="Unassembled WGS sequence"/>
</dbReference>
<evidence type="ECO:0000313" key="2">
    <source>
        <dbReference type="Proteomes" id="UP000324748"/>
    </source>
</evidence>
<name>A0A5B0Q3K8_PUCGR</name>
<sequence>MEPVSAPVHIGSMAKLQAFVIATSKTELCRRNCGERLVGIGHHPDNQRDQTTQAT</sequence>
<dbReference type="AlphaFoldDB" id="A0A5B0Q3K8"/>
<evidence type="ECO:0000313" key="1">
    <source>
        <dbReference type="EMBL" id="KAA1107633.1"/>
    </source>
</evidence>